<reference evidence="13 14" key="2">
    <citation type="submission" date="2014-09" db="EMBL/GenBank/DDBJ databases">
        <title>Genome announcement of three Brucella strains isolated from bovine in Zimbabwe.</title>
        <authorList>
            <person name="Ledwaba M.M.B."/>
            <person name="Mafofo J.J."/>
            <person name="van Heerden H.H."/>
        </authorList>
    </citation>
    <scope>NUCLEOTIDE SEQUENCE [LARGE SCALE GENOMIC DNA]</scope>
    <source>
        <strain evidence="13 14">ZW046</strain>
    </source>
</reference>
<feature type="domain" description="ABC transmembrane type-1" evidence="12">
    <location>
        <begin position="54"/>
        <end position="336"/>
    </location>
</feature>
<evidence type="ECO:0000256" key="9">
    <source>
        <dbReference type="ARBA" id="ARBA00024725"/>
    </source>
</evidence>
<keyword evidence="7 10" id="KW-1133">Transmembrane helix</keyword>
<dbReference type="Pfam" id="PF00005">
    <property type="entry name" value="ABC_tran"/>
    <property type="match status" value="1"/>
</dbReference>
<feature type="transmembrane region" description="Helical" evidence="10">
    <location>
        <begin position="169"/>
        <end position="188"/>
    </location>
</feature>
<feature type="transmembrane region" description="Helical" evidence="10">
    <location>
        <begin position="194"/>
        <end position="213"/>
    </location>
</feature>
<evidence type="ECO:0000259" key="12">
    <source>
        <dbReference type="PROSITE" id="PS50929"/>
    </source>
</evidence>
<dbReference type="InterPro" id="IPR003593">
    <property type="entry name" value="AAA+_ATPase"/>
</dbReference>
<comment type="similarity">
    <text evidence="3">Belongs to the ABC transporter superfamily.</text>
</comment>
<dbReference type="Gene3D" id="1.20.1560.10">
    <property type="entry name" value="ABC transporter type 1, transmembrane domain"/>
    <property type="match status" value="1"/>
</dbReference>
<keyword evidence="4 10" id="KW-0812">Transmembrane</keyword>
<protein>
    <submittedName>
        <fullName evidence="13">Multidrug ABC transporter ATP-binding protein</fullName>
    </submittedName>
</protein>
<evidence type="ECO:0000256" key="4">
    <source>
        <dbReference type="ARBA" id="ARBA00022692"/>
    </source>
</evidence>
<evidence type="ECO:0000256" key="5">
    <source>
        <dbReference type="ARBA" id="ARBA00022741"/>
    </source>
</evidence>
<dbReference type="PROSITE" id="PS50893">
    <property type="entry name" value="ABC_TRANSPORTER_2"/>
    <property type="match status" value="1"/>
</dbReference>
<evidence type="ECO:0000256" key="8">
    <source>
        <dbReference type="ARBA" id="ARBA00023136"/>
    </source>
</evidence>
<dbReference type="InterPro" id="IPR003439">
    <property type="entry name" value="ABC_transporter-like_ATP-bd"/>
</dbReference>
<dbReference type="InterPro" id="IPR011527">
    <property type="entry name" value="ABC1_TM_dom"/>
</dbReference>
<proteinExistence type="inferred from homology"/>
<evidence type="ECO:0000256" key="6">
    <source>
        <dbReference type="ARBA" id="ARBA00022840"/>
    </source>
</evidence>
<evidence type="ECO:0000256" key="10">
    <source>
        <dbReference type="SAM" id="Phobius"/>
    </source>
</evidence>
<evidence type="ECO:0000256" key="2">
    <source>
        <dbReference type="ARBA" id="ARBA00004651"/>
    </source>
</evidence>
<dbReference type="PROSITE" id="PS00211">
    <property type="entry name" value="ABC_TRANSPORTER_1"/>
    <property type="match status" value="1"/>
</dbReference>
<dbReference type="InterPro" id="IPR036640">
    <property type="entry name" value="ABC1_TM_sf"/>
</dbReference>
<dbReference type="PANTHER" id="PTHR24221">
    <property type="entry name" value="ATP-BINDING CASSETTE SUB-FAMILY B"/>
    <property type="match status" value="1"/>
</dbReference>
<dbReference type="GO" id="GO:0140359">
    <property type="term" value="F:ABC-type transporter activity"/>
    <property type="evidence" value="ECO:0007669"/>
    <property type="project" value="InterPro"/>
</dbReference>
<feature type="transmembrane region" description="Helical" evidence="10">
    <location>
        <begin position="303"/>
        <end position="324"/>
    </location>
</feature>
<dbReference type="Gene3D" id="3.40.50.300">
    <property type="entry name" value="P-loop containing nucleotide triphosphate hydrolases"/>
    <property type="match status" value="1"/>
</dbReference>
<reference evidence="13 14" key="1">
    <citation type="submission" date="2014-07" db="EMBL/GenBank/DDBJ databases">
        <authorList>
            <person name="Ledwaba M.B."/>
            <person name="Mafofo J."/>
            <person name="van Heerden H."/>
        </authorList>
    </citation>
    <scope>NUCLEOTIDE SEQUENCE [LARGE SCALE GENOMIC DNA]</scope>
    <source>
        <strain evidence="13 14">ZW046</strain>
    </source>
</reference>
<feature type="transmembrane region" description="Helical" evidence="10">
    <location>
        <begin position="279"/>
        <end position="297"/>
    </location>
</feature>
<dbReference type="Pfam" id="PF00664">
    <property type="entry name" value="ABC_membrane"/>
    <property type="match status" value="1"/>
</dbReference>
<keyword evidence="8 10" id="KW-0472">Membrane</keyword>
<sequence>MKAVYSLFERWVDPFHEPDSLRPPSTTLAFLWHYARQAKWPIAASLVIGGLLPLVEAGLFYFTGRLVDILDEAGRNNVERSWSTLFHVAGPELLFMGITVLVIRLVVTATSTLLEDQTLSPGFYNMIRWQANAYVQRQSYAFFQNDFAGRIATKVWQAGQAAGDLIESFIQVVWFMVIYSITTLFLVGRLDWRLAAAVILWVIAFGFIARRYLPRIRKEAEASAEADSMINGRIVDSYSNIQTIKLNTADDDERYMRDGFTRYLAAILPFMHSLTGVRIALTALSGLMIVTVAAITIDLWTRNAITVGQVSFTLGLVLRLNMLFGRLMMQLNGMLRQLGLIENSMQLVSAPLGLEDRRNAKSLKVTEAGIEIRHVTFHYGKGAGVLDNINLTVRGGERVGLVGHSGAGKSTLINLILRLYDVEQGAILVDGQDIRDVTQASLRKAFAVVSQETALLHRSLRDNIMLARDDATEAELVQAAQQAEADGFIANLEDFQGRRSFDAFVGERGVKLSGGQRQRIAIARAILKDAPILILDEATSALDSQVEASIQENLKQLMEGKTVIAIAHRLSTIATLDRLVVMDGGADRGGGNPRGADCARRHLCWAMGAPIRRFSGARREKLKSLGFGAYSRPGSRAAAKCIHKIACDIVPS</sequence>
<accession>A0AAU8QH77</accession>
<dbReference type="SMART" id="SM00382">
    <property type="entry name" value="AAA"/>
    <property type="match status" value="1"/>
</dbReference>
<dbReference type="KEGG" id="bsg:IY72_07320"/>
<feature type="transmembrane region" description="Helical" evidence="10">
    <location>
        <begin position="40"/>
        <end position="62"/>
    </location>
</feature>
<evidence type="ECO:0000313" key="13">
    <source>
        <dbReference type="EMBL" id="AIN87756.1"/>
    </source>
</evidence>
<evidence type="ECO:0000256" key="1">
    <source>
        <dbReference type="ARBA" id="ARBA00004533"/>
    </source>
</evidence>
<keyword evidence="6 13" id="KW-0067">ATP-binding</keyword>
<dbReference type="InterPro" id="IPR039421">
    <property type="entry name" value="Type_1_exporter"/>
</dbReference>
<evidence type="ECO:0000259" key="11">
    <source>
        <dbReference type="PROSITE" id="PS50893"/>
    </source>
</evidence>
<organism evidence="13 14">
    <name type="scientific">Brucella suis</name>
    <dbReference type="NCBI Taxonomy" id="29461"/>
    <lineage>
        <taxon>Bacteria</taxon>
        <taxon>Pseudomonadati</taxon>
        <taxon>Pseudomonadota</taxon>
        <taxon>Alphaproteobacteria</taxon>
        <taxon>Hyphomicrobiales</taxon>
        <taxon>Brucellaceae</taxon>
        <taxon>Brucella/Ochrobactrum group</taxon>
        <taxon>Brucella</taxon>
    </lineage>
</organism>
<dbReference type="InterPro" id="IPR017871">
    <property type="entry name" value="ABC_transporter-like_CS"/>
</dbReference>
<dbReference type="PROSITE" id="PS50929">
    <property type="entry name" value="ABC_TM1F"/>
    <property type="match status" value="1"/>
</dbReference>
<name>A0AAU8QH77_BRUSS</name>
<comment type="function">
    <text evidence="9">Part of an ABC transporter complex. Transmembrane domains (TMD) form a pore in the inner membrane and the ATP-binding domain (NBD) is responsible for energy generation.</text>
</comment>
<dbReference type="GO" id="GO:0016887">
    <property type="term" value="F:ATP hydrolysis activity"/>
    <property type="evidence" value="ECO:0007669"/>
    <property type="project" value="InterPro"/>
</dbReference>
<evidence type="ECO:0000256" key="7">
    <source>
        <dbReference type="ARBA" id="ARBA00022989"/>
    </source>
</evidence>
<dbReference type="PANTHER" id="PTHR24221:SF203">
    <property type="entry name" value="ATP-BINDING_PERMEASE FUSION ABC TRANSPORTER-RELATED"/>
    <property type="match status" value="1"/>
</dbReference>
<evidence type="ECO:0000256" key="3">
    <source>
        <dbReference type="ARBA" id="ARBA00005417"/>
    </source>
</evidence>
<dbReference type="AlphaFoldDB" id="A0AAU8QH77"/>
<feature type="domain" description="ABC transporter" evidence="11">
    <location>
        <begin position="370"/>
        <end position="609"/>
    </location>
</feature>
<dbReference type="FunFam" id="3.40.50.300:FF:000218">
    <property type="entry name" value="Multidrug ABC transporter ATP-binding protein"/>
    <property type="match status" value="1"/>
</dbReference>
<gene>
    <name evidence="13" type="ORF">IY72_07320</name>
</gene>
<feature type="transmembrane region" description="Helical" evidence="10">
    <location>
        <begin position="82"/>
        <end position="107"/>
    </location>
</feature>
<keyword evidence="5" id="KW-0547">Nucleotide-binding</keyword>
<evidence type="ECO:0000313" key="14">
    <source>
        <dbReference type="Proteomes" id="UP000029248"/>
    </source>
</evidence>
<dbReference type="SUPFAM" id="SSF90123">
    <property type="entry name" value="ABC transporter transmembrane region"/>
    <property type="match status" value="1"/>
</dbReference>
<dbReference type="GO" id="GO:0034040">
    <property type="term" value="F:ATPase-coupled lipid transmembrane transporter activity"/>
    <property type="evidence" value="ECO:0007669"/>
    <property type="project" value="TreeGrafter"/>
</dbReference>
<dbReference type="InterPro" id="IPR027417">
    <property type="entry name" value="P-loop_NTPase"/>
</dbReference>
<dbReference type="GO" id="GO:0005886">
    <property type="term" value="C:plasma membrane"/>
    <property type="evidence" value="ECO:0007669"/>
    <property type="project" value="UniProtKB-SubCell"/>
</dbReference>
<dbReference type="SUPFAM" id="SSF52540">
    <property type="entry name" value="P-loop containing nucleoside triphosphate hydrolases"/>
    <property type="match status" value="1"/>
</dbReference>
<dbReference type="Proteomes" id="UP000029248">
    <property type="component" value="Chromosome 1"/>
</dbReference>
<dbReference type="GO" id="GO:0005524">
    <property type="term" value="F:ATP binding"/>
    <property type="evidence" value="ECO:0007669"/>
    <property type="project" value="UniProtKB-KW"/>
</dbReference>
<dbReference type="KEGG" id="bsw:IY71_07575"/>
<comment type="subcellular location">
    <subcellularLocation>
        <location evidence="1">Cell inner membrane</location>
    </subcellularLocation>
    <subcellularLocation>
        <location evidence="2">Cell membrane</location>
        <topology evidence="2">Multi-pass membrane protein</topology>
    </subcellularLocation>
</comment>
<dbReference type="EMBL" id="CP009096">
    <property type="protein sequence ID" value="AIN87756.1"/>
    <property type="molecule type" value="Genomic_DNA"/>
</dbReference>